<protein>
    <submittedName>
        <fullName evidence="1">Uncharacterized protein</fullName>
    </submittedName>
</protein>
<organism evidence="1 2">
    <name type="scientific">Friedmanniomyces simplex</name>
    <dbReference type="NCBI Taxonomy" id="329884"/>
    <lineage>
        <taxon>Eukaryota</taxon>
        <taxon>Fungi</taxon>
        <taxon>Dikarya</taxon>
        <taxon>Ascomycota</taxon>
        <taxon>Pezizomycotina</taxon>
        <taxon>Dothideomycetes</taxon>
        <taxon>Dothideomycetidae</taxon>
        <taxon>Mycosphaerellales</taxon>
        <taxon>Teratosphaeriaceae</taxon>
        <taxon>Friedmanniomyces</taxon>
    </lineage>
</organism>
<sequence length="136" mass="15571">MDGYIALHTPKQGAEPEKMIGVDQNMISVVEKLVQEQVKDCLRDIKLRCGNIEEASMKQRVNEAKRDAADERVKDLLRQLKKAKASESGVVEVDFPEFEDDDEATQHVLKKLEGLLVWSHLKDMHDREVDQEVDDL</sequence>
<comment type="caution">
    <text evidence="1">The sequence shown here is derived from an EMBL/GenBank/DDBJ whole genome shotgun (WGS) entry which is preliminary data.</text>
</comment>
<proteinExistence type="predicted"/>
<reference evidence="1 2" key="1">
    <citation type="submission" date="2017-03" db="EMBL/GenBank/DDBJ databases">
        <title>Genomes of endolithic fungi from Antarctica.</title>
        <authorList>
            <person name="Coleine C."/>
            <person name="Masonjones S."/>
            <person name="Stajich J.E."/>
        </authorList>
    </citation>
    <scope>NUCLEOTIDE SEQUENCE [LARGE SCALE GENOMIC DNA]</scope>
    <source>
        <strain evidence="1 2">CCFEE 5184</strain>
    </source>
</reference>
<name>A0A4U0XF37_9PEZI</name>
<gene>
    <name evidence="1" type="ORF">B0A55_04586</name>
</gene>
<evidence type="ECO:0000313" key="1">
    <source>
        <dbReference type="EMBL" id="TKA75462.1"/>
    </source>
</evidence>
<dbReference type="AlphaFoldDB" id="A0A4U0XF37"/>
<evidence type="ECO:0000313" key="2">
    <source>
        <dbReference type="Proteomes" id="UP000309340"/>
    </source>
</evidence>
<keyword evidence="2" id="KW-1185">Reference proteome</keyword>
<dbReference type="Proteomes" id="UP000309340">
    <property type="component" value="Unassembled WGS sequence"/>
</dbReference>
<accession>A0A4U0XF37</accession>
<dbReference type="EMBL" id="NAJQ01000192">
    <property type="protein sequence ID" value="TKA75462.1"/>
    <property type="molecule type" value="Genomic_DNA"/>
</dbReference>